<dbReference type="InterPro" id="IPR047589">
    <property type="entry name" value="DUF11_rpt"/>
</dbReference>
<evidence type="ECO:0000313" key="6">
    <source>
        <dbReference type="EMBL" id="USR89853.1"/>
    </source>
</evidence>
<dbReference type="NCBIfam" id="TIGR01451">
    <property type="entry name" value="B_ant_repeat"/>
    <property type="match status" value="1"/>
</dbReference>
<dbReference type="SUPFAM" id="SSF51120">
    <property type="entry name" value="beta-Roll"/>
    <property type="match status" value="6"/>
</dbReference>
<dbReference type="EMBL" id="CP098611">
    <property type="protein sequence ID" value="USR89853.1"/>
    <property type="molecule type" value="Genomic_DNA"/>
</dbReference>
<reference evidence="6" key="1">
    <citation type="submission" date="2022-06" db="EMBL/GenBank/DDBJ databases">
        <title>Genome sequence of Phormidium yuhuli AB48 isolated from an industrial photobioreactor environment.</title>
        <authorList>
            <person name="Qiu Y."/>
            <person name="Noonan A.J.C."/>
            <person name="Dofher K."/>
            <person name="Koch M."/>
            <person name="Kieft B."/>
            <person name="Lin X."/>
            <person name="Ziels R.M."/>
            <person name="Hallam S.J."/>
        </authorList>
    </citation>
    <scope>NUCLEOTIDE SEQUENCE</scope>
    <source>
        <strain evidence="6">AB48</strain>
    </source>
</reference>
<evidence type="ECO:0000256" key="1">
    <source>
        <dbReference type="ARBA" id="ARBA00004613"/>
    </source>
</evidence>
<feature type="compositionally biased region" description="Basic and acidic residues" evidence="3">
    <location>
        <begin position="1196"/>
        <end position="1208"/>
    </location>
</feature>
<dbReference type="InterPro" id="IPR018511">
    <property type="entry name" value="Hemolysin-typ_Ca-bd_CS"/>
</dbReference>
<dbReference type="PROSITE" id="PS00330">
    <property type="entry name" value="HEMOLYSIN_CALCIUM"/>
    <property type="match status" value="3"/>
</dbReference>
<evidence type="ECO:0000256" key="2">
    <source>
        <dbReference type="ARBA" id="ARBA00022525"/>
    </source>
</evidence>
<evidence type="ECO:0000256" key="3">
    <source>
        <dbReference type="SAM" id="MobiDB-lite"/>
    </source>
</evidence>
<organism evidence="6 7">
    <name type="scientific">Phormidium yuhuli AB48</name>
    <dbReference type="NCBI Taxonomy" id="2940671"/>
    <lineage>
        <taxon>Bacteria</taxon>
        <taxon>Bacillati</taxon>
        <taxon>Cyanobacteriota</taxon>
        <taxon>Cyanophyceae</taxon>
        <taxon>Oscillatoriophycideae</taxon>
        <taxon>Oscillatoriales</taxon>
        <taxon>Oscillatoriaceae</taxon>
        <taxon>Phormidium</taxon>
        <taxon>Phormidium yuhuli</taxon>
    </lineage>
</organism>
<dbReference type="SUPFAM" id="SSF63829">
    <property type="entry name" value="Calcium-dependent phosphotriesterase"/>
    <property type="match status" value="1"/>
</dbReference>
<dbReference type="Gene3D" id="2.150.10.10">
    <property type="entry name" value="Serralysin-like metalloprotease, C-terminal"/>
    <property type="match status" value="9"/>
</dbReference>
<dbReference type="PANTHER" id="PTHR38340:SF1">
    <property type="entry name" value="S-LAYER PROTEIN"/>
    <property type="match status" value="1"/>
</dbReference>
<feature type="compositionally biased region" description="Acidic residues" evidence="3">
    <location>
        <begin position="1152"/>
        <end position="1164"/>
    </location>
</feature>
<dbReference type="InterPro" id="IPR001434">
    <property type="entry name" value="OmcB-like_DUF11"/>
</dbReference>
<dbReference type="InterPro" id="IPR025592">
    <property type="entry name" value="DUF4347"/>
</dbReference>
<name>A0ABY5ANW4_9CYAN</name>
<protein>
    <submittedName>
        <fullName evidence="6">DUF4347 domain-containing protein</fullName>
    </submittedName>
</protein>
<dbReference type="RefSeq" id="WP_252661126.1">
    <property type="nucleotide sequence ID" value="NZ_CP098611.1"/>
</dbReference>
<sequence>MTQHQQSNHLLVVDVAIEAPEPLIQGAVSQAQVLKLTGERHPLCEISDYLEQHQTIDAVHLLAHGKPGAIQLGQTWLTQQNLDRWGHQLRQWSQFLRPQASVILYGCRTAAGALGQEFLNHLHQLLGVTVAASTQVVGQGNWQFDRILRPESSRESAKDAATVPYQIPLPFHRNTLASYPGTFDIPNFLYATDDAGESTPSRLYIINPDTGDLETFNGGTFRQLSARTFALSRDADGKLFYTGPERIGTDDRVSVYRFDPDTGEDRKIGFFRPTTIEDATGRPILRLGQDRDGRIYAMTNQNQVIYRLDVSATGEFAENYEIPLTEITIPNQAGIRGQGGGDLAFDPQNPNVLFVSSRGPGTNNEYRIYRLTLTNDAVTNVQLAGIAVDNNGNNLGGGGSLAFGADQNIYFNAGTVMYRLTRQQLNTGGTLTAQKIEDFTDRVRGGNLSDFASLPQEIAALVVSVEKESDGENLVPGDEIVYTITIENKGSNRIPNVIVSDPIPDGIASFSWRRTIGGSTSTGTGAIADDNFPLDAGQTAVYRITATIQSSSNLNSETIVNEASVRAPGFAFLEEPNNPNSRRVNTLFGSDRITLANTPPEVQDDLVTTPPGETTPITGILGTDPNGIREYIIETLPSGGTLRLNGQEVTPGQVIPANQIQNLSFTANNNFNGSSFTYTAVDNLGLPSDNRGTITLNSPPTATGGSETVPPGSATNLSDSLLSASDPDGNVDFFKITELPPTSQGRLFIGDPDRGGREVRPDERLTPEQLDQLFFKAEPGFTGTTFKFIAIDNDGGRSRPAEVSLDVGNSPPDTNNVLQVIEPGTPVTLEGLGGTDLEDNDDDLRFEIVELPGQGTLTLDGRNVTRGQRLTAEELSRLQFQFPEGFSGNTSFKYAAIDTEGLKDPTPGTVFLKTEGSNIPPETNEVTQNVPPNTFGGANQIPAGIATRLTGLGGDDPDGEVQEFRITQAPRNGTLFLGDPGDGGRALGTGDRIPKNRINDVFFLPGNNFNGTDFRYAAIDNDGKEDPTPALVTLNVGNRFPDTNNVTNPLPDPGDIIRLSGLGGSDADGRVVGFVINSLPNRGTLFLGHPQAGGVRVEEGQILTVGEIGRLFLDVGGGTGDIRFTYSAIDNLGAIDPIPGQVLFTDRTTAPGDEDDDEDEDDGLFPELGTPSPTPIGTPSPSPSPSPEPEPEEDLESRCPPKPEKPEIPDLPELPDIRRRMPDSLPVLEVDGLEQLNSRETSENTDGDTVVGGSEDNDIRGSAGDDQLRGGDGNDLIVTGGGNNELAGNAGDDTILGHVGSDTIYGGRDNDLILGRGGNNVIWGDRGDDTISGGPGDDIIGGGPQSRTPDFEGSNDLIYGDAGNDTIFGNLGNNSLSGGDGDDLIFGGQGDDLIFGDAGNDTLKGEAGNDTLVGSPDTIEPVSNEDQLPVQEDILPDGEGLTLGELTFEALAGLDDPRRPEPEETDSPEADSEPDPETTTPEVEDSDPEDTPPTPDPISPERPLTFEELAGLESPRTPDSEDVEPEADAETPEAETEPDDSQESEEVDVAPQPDPAPEADPISEGDLLAGNQGNDVLFGGAGNDTLFGGDGEDWLDGGSGDDMLFGDRGSDTLYGNRGNNTLVGGSLDPAMIDEDGPDLIYGGNGNDLIFGNRGDDTIFTGNGNNLAFGGQDDDLMYGGQGSDTLKGEFGDDTLLGSPRSLSAENSQGNVLTGNQGNDLILAGHGGDSLYGGDGDDLIFGGDGEDLIFGDRGNDTIYGGGGNDTLVAANGNPRVNDNDGNNVIFTGAGNNLVLGGSGDDSLVGEGGNDTIRGGSGDDMVWGGGGDDLLFGGHGNDTLCGGGGNDTLVAGNGNPTDPATGDNVLIGAAGNNLMFGNGGQDTFYGGSGNDTIFGGSGDVIAFGEAGRNLIFGQRGNDTLAGGDGDALLHGGQGNDVLFGNAGNNTLYGGQGDDTLYSGRGNSLLFGDEGNDLLFGQRGNDTLVGGGGQNSFAITNEAENNLILDFDILQDAFVLFDGITREELTFASQDGQTLLQRGGQTIAILLDVGLEDVNDITFR</sequence>
<dbReference type="Pfam" id="PF14252">
    <property type="entry name" value="DUF4347"/>
    <property type="match status" value="1"/>
</dbReference>
<evidence type="ECO:0000313" key="7">
    <source>
        <dbReference type="Proteomes" id="UP001056708"/>
    </source>
</evidence>
<feature type="compositionally biased region" description="Pro residues" evidence="3">
    <location>
        <begin position="1172"/>
        <end position="1188"/>
    </location>
</feature>
<dbReference type="Pfam" id="PF01345">
    <property type="entry name" value="DUF11"/>
    <property type="match status" value="1"/>
</dbReference>
<dbReference type="InterPro" id="IPR050557">
    <property type="entry name" value="RTX_toxin/Mannuronan_C5-epim"/>
</dbReference>
<feature type="domain" description="DUF11" evidence="4">
    <location>
        <begin position="463"/>
        <end position="568"/>
    </location>
</feature>
<keyword evidence="7" id="KW-1185">Reference proteome</keyword>
<feature type="region of interest" description="Disordered" evidence="3">
    <location>
        <begin position="1449"/>
        <end position="1575"/>
    </location>
</feature>
<feature type="compositionally biased region" description="Acidic residues" evidence="3">
    <location>
        <begin position="1463"/>
        <end position="1490"/>
    </location>
</feature>
<feature type="region of interest" description="Disordered" evidence="3">
    <location>
        <begin position="1399"/>
        <end position="1427"/>
    </location>
</feature>
<dbReference type="Pfam" id="PF00353">
    <property type="entry name" value="HemolysinCabind"/>
    <property type="match status" value="15"/>
</dbReference>
<dbReference type="InterPro" id="IPR011049">
    <property type="entry name" value="Serralysin-like_metalloprot_C"/>
</dbReference>
<feature type="region of interest" description="Disordered" evidence="3">
    <location>
        <begin position="1137"/>
        <end position="1218"/>
    </location>
</feature>
<dbReference type="InterPro" id="IPR001343">
    <property type="entry name" value="Hemolysn_Ca-bd"/>
</dbReference>
<comment type="subcellular location">
    <subcellularLocation>
        <location evidence="1">Secreted</location>
    </subcellularLocation>
</comment>
<feature type="compositionally biased region" description="Pro residues" evidence="3">
    <location>
        <begin position="1491"/>
        <end position="1500"/>
    </location>
</feature>
<feature type="compositionally biased region" description="Acidic residues" evidence="3">
    <location>
        <begin position="1520"/>
        <end position="1548"/>
    </location>
</feature>
<proteinExistence type="predicted"/>
<feature type="region of interest" description="Disordered" evidence="3">
    <location>
        <begin position="972"/>
        <end position="991"/>
    </location>
</feature>
<feature type="compositionally biased region" description="Polar residues" evidence="3">
    <location>
        <begin position="1699"/>
        <end position="1709"/>
    </location>
</feature>
<feature type="region of interest" description="Disordered" evidence="3">
    <location>
        <begin position="1679"/>
        <end position="1709"/>
    </location>
</feature>
<gene>
    <name evidence="6" type="ORF">NEA10_13405</name>
</gene>
<feature type="region of interest" description="Disordered" evidence="3">
    <location>
        <begin position="691"/>
        <end position="722"/>
    </location>
</feature>
<accession>A0ABY5ANW4</accession>
<keyword evidence="2" id="KW-0964">Secreted</keyword>
<feature type="region of interest" description="Disordered" evidence="3">
    <location>
        <begin position="1233"/>
        <end position="1271"/>
    </location>
</feature>
<evidence type="ECO:0000259" key="4">
    <source>
        <dbReference type="Pfam" id="PF01345"/>
    </source>
</evidence>
<dbReference type="PANTHER" id="PTHR38340">
    <property type="entry name" value="S-LAYER PROTEIN"/>
    <property type="match status" value="1"/>
</dbReference>
<evidence type="ECO:0000259" key="5">
    <source>
        <dbReference type="Pfam" id="PF14252"/>
    </source>
</evidence>
<feature type="domain" description="DUF4347" evidence="5">
    <location>
        <begin position="10"/>
        <end position="146"/>
    </location>
</feature>
<feature type="compositionally biased region" description="Polar residues" evidence="3">
    <location>
        <begin position="691"/>
        <end position="706"/>
    </location>
</feature>
<dbReference type="PRINTS" id="PR00313">
    <property type="entry name" value="CABNDNGRPT"/>
</dbReference>
<dbReference type="Proteomes" id="UP001056708">
    <property type="component" value="Chromosome"/>
</dbReference>